<name>A0A813T4U4_9BILA</name>
<feature type="non-terminal residue" evidence="1">
    <location>
        <position position="1"/>
    </location>
</feature>
<evidence type="ECO:0000313" key="2">
    <source>
        <dbReference type="Proteomes" id="UP000663879"/>
    </source>
</evidence>
<sequence>NNNFIDFPEFVCVLARAAIQPSFKKDLFGRKLELDKSQVVENAQEAFKKFAVENEDYITAESFCQALNKIKEVITLDEVKKLIKESSIFHHEIKNKQNETEIVLKKDDFNCLMETIYHFDLNEFAEQTTHQV</sequence>
<dbReference type="InterPro" id="IPR011992">
    <property type="entry name" value="EF-hand-dom_pair"/>
</dbReference>
<evidence type="ECO:0000313" key="1">
    <source>
        <dbReference type="EMBL" id="CAF0804737.1"/>
    </source>
</evidence>
<dbReference type="EMBL" id="CAJNOC010000802">
    <property type="protein sequence ID" value="CAF0804737.1"/>
    <property type="molecule type" value="Genomic_DNA"/>
</dbReference>
<dbReference type="Proteomes" id="UP000663879">
    <property type="component" value="Unassembled WGS sequence"/>
</dbReference>
<keyword evidence="2" id="KW-1185">Reference proteome</keyword>
<dbReference type="SUPFAM" id="SSF47473">
    <property type="entry name" value="EF-hand"/>
    <property type="match status" value="1"/>
</dbReference>
<accession>A0A813T4U4</accession>
<protein>
    <recommendedName>
        <fullName evidence="3">EF-hand domain-containing protein</fullName>
    </recommendedName>
</protein>
<evidence type="ECO:0008006" key="3">
    <source>
        <dbReference type="Google" id="ProtNLM"/>
    </source>
</evidence>
<proteinExistence type="predicted"/>
<organism evidence="1 2">
    <name type="scientific">Brachionus calyciflorus</name>
    <dbReference type="NCBI Taxonomy" id="104777"/>
    <lineage>
        <taxon>Eukaryota</taxon>
        <taxon>Metazoa</taxon>
        <taxon>Spiralia</taxon>
        <taxon>Gnathifera</taxon>
        <taxon>Rotifera</taxon>
        <taxon>Eurotatoria</taxon>
        <taxon>Monogononta</taxon>
        <taxon>Pseudotrocha</taxon>
        <taxon>Ploima</taxon>
        <taxon>Brachionidae</taxon>
        <taxon>Brachionus</taxon>
    </lineage>
</organism>
<gene>
    <name evidence="1" type="ORF">OXX778_LOCUS6656</name>
</gene>
<comment type="caution">
    <text evidence="1">The sequence shown here is derived from an EMBL/GenBank/DDBJ whole genome shotgun (WGS) entry which is preliminary data.</text>
</comment>
<dbReference type="Gene3D" id="1.10.238.10">
    <property type="entry name" value="EF-hand"/>
    <property type="match status" value="1"/>
</dbReference>
<dbReference type="AlphaFoldDB" id="A0A813T4U4"/>
<reference evidence="1" key="1">
    <citation type="submission" date="2021-02" db="EMBL/GenBank/DDBJ databases">
        <authorList>
            <person name="Nowell W R."/>
        </authorList>
    </citation>
    <scope>NUCLEOTIDE SEQUENCE</scope>
    <source>
        <strain evidence="1">Ploen Becks lab</strain>
    </source>
</reference>